<reference evidence="3" key="1">
    <citation type="submission" date="2025-08" db="UniProtKB">
        <authorList>
            <consortium name="RefSeq"/>
        </authorList>
    </citation>
    <scope>IDENTIFICATION</scope>
</reference>
<gene>
    <name evidence="3" type="primary">LOC132536470</name>
</gene>
<feature type="region of interest" description="Disordered" evidence="1">
    <location>
        <begin position="75"/>
        <end position="107"/>
    </location>
</feature>
<sequence length="242" mass="26242">MSPMEVEDLEDYDYDHPQRRTLSCGQQDAGVVSPNTLRALETEEVQEARAVLGRPIRWAWPSGPAVKTQLNPLLLHRGHGSHHPVPSPVPSPSPHPRAHGSSGGQALPVPELSLVRACMPEASQPSTQDPAGQASTFITQLSPVLLRNRISNPSELAPVPTPPLCPRARGSSGAQTPLGPRLSLVRACIPEASQPSTQDPNKDSAEQAATYEQNNIEPARPKKIKKKSRLSKILRCFCWPVQ</sequence>
<feature type="compositionally biased region" description="Pro residues" evidence="1">
    <location>
        <begin position="85"/>
        <end position="95"/>
    </location>
</feature>
<protein>
    <submittedName>
        <fullName evidence="3">Uncharacterized protein LOC132536470</fullName>
    </submittedName>
</protein>
<keyword evidence="2" id="KW-1185">Reference proteome</keyword>
<feature type="region of interest" description="Disordered" evidence="1">
    <location>
        <begin position="191"/>
        <end position="227"/>
    </location>
</feature>
<feature type="compositionally biased region" description="Acidic residues" evidence="1">
    <location>
        <begin position="1"/>
        <end position="13"/>
    </location>
</feature>
<feature type="region of interest" description="Disordered" evidence="1">
    <location>
        <begin position="153"/>
        <end position="179"/>
    </location>
</feature>
<name>A0ABM3WUW9_ERIEU</name>
<accession>A0ABM3WUW9</accession>
<feature type="region of interest" description="Disordered" evidence="1">
    <location>
        <begin position="1"/>
        <end position="29"/>
    </location>
</feature>
<evidence type="ECO:0000313" key="2">
    <source>
        <dbReference type="Proteomes" id="UP001652624"/>
    </source>
</evidence>
<dbReference type="RefSeq" id="XP_060040367.1">
    <property type="nucleotide sequence ID" value="XM_060184384.1"/>
</dbReference>
<organism evidence="2 3">
    <name type="scientific">Erinaceus europaeus</name>
    <name type="common">Western European hedgehog</name>
    <dbReference type="NCBI Taxonomy" id="9365"/>
    <lineage>
        <taxon>Eukaryota</taxon>
        <taxon>Metazoa</taxon>
        <taxon>Chordata</taxon>
        <taxon>Craniata</taxon>
        <taxon>Vertebrata</taxon>
        <taxon>Euteleostomi</taxon>
        <taxon>Mammalia</taxon>
        <taxon>Eutheria</taxon>
        <taxon>Laurasiatheria</taxon>
        <taxon>Eulipotyphla</taxon>
        <taxon>Erinaceidae</taxon>
        <taxon>Erinaceinae</taxon>
        <taxon>Erinaceus</taxon>
    </lineage>
</organism>
<dbReference type="Proteomes" id="UP001652624">
    <property type="component" value="Unplaced"/>
</dbReference>
<dbReference type="GeneID" id="132536470"/>
<evidence type="ECO:0000313" key="3">
    <source>
        <dbReference type="RefSeq" id="XP_060040367.1"/>
    </source>
</evidence>
<evidence type="ECO:0000256" key="1">
    <source>
        <dbReference type="SAM" id="MobiDB-lite"/>
    </source>
</evidence>
<proteinExistence type="predicted"/>